<evidence type="ECO:0000256" key="11">
    <source>
        <dbReference type="ARBA" id="ARBA00080349"/>
    </source>
</evidence>
<dbReference type="PANTHER" id="PTHR43690">
    <property type="entry name" value="NARDILYSIN"/>
    <property type="match status" value="1"/>
</dbReference>
<evidence type="ECO:0000256" key="2">
    <source>
        <dbReference type="ARBA" id="ARBA00022670"/>
    </source>
</evidence>
<feature type="signal peptide" evidence="13">
    <location>
        <begin position="1"/>
        <end position="18"/>
    </location>
</feature>
<evidence type="ECO:0000256" key="3">
    <source>
        <dbReference type="ARBA" id="ARBA00022723"/>
    </source>
</evidence>
<dbReference type="InterPro" id="IPR011249">
    <property type="entry name" value="Metalloenz_LuxS/M16"/>
</dbReference>
<evidence type="ECO:0000256" key="6">
    <source>
        <dbReference type="ARBA" id="ARBA00023049"/>
    </source>
</evidence>
<dbReference type="InterPro" id="IPR011765">
    <property type="entry name" value="Pept_M16_N"/>
</dbReference>
<dbReference type="InterPro" id="IPR054734">
    <property type="entry name" value="PqqF-like_C_4"/>
</dbReference>
<evidence type="ECO:0000256" key="5">
    <source>
        <dbReference type="ARBA" id="ARBA00022833"/>
    </source>
</evidence>
<dbReference type="RefSeq" id="XP_025418537.1">
    <property type="nucleotide sequence ID" value="XM_025562752.1"/>
</dbReference>
<evidence type="ECO:0000313" key="18">
    <source>
        <dbReference type="Proteomes" id="UP000694846"/>
    </source>
</evidence>
<gene>
    <name evidence="19" type="primary">LOC112689179</name>
</gene>
<dbReference type="GeneID" id="112689179"/>
<dbReference type="InterPro" id="IPR032632">
    <property type="entry name" value="Peptidase_M16_M"/>
</dbReference>
<evidence type="ECO:0000256" key="7">
    <source>
        <dbReference type="ARBA" id="ARBA00052248"/>
    </source>
</evidence>
<dbReference type="GO" id="GO:0004222">
    <property type="term" value="F:metalloendopeptidase activity"/>
    <property type="evidence" value="ECO:0007669"/>
    <property type="project" value="UniProtKB-EC"/>
</dbReference>
<dbReference type="PANTHER" id="PTHR43690:SF18">
    <property type="entry name" value="INSULIN-DEGRADING ENZYME-RELATED"/>
    <property type="match status" value="1"/>
</dbReference>
<keyword evidence="18" id="KW-1185">Reference proteome</keyword>
<reference evidence="19" key="1">
    <citation type="submission" date="2025-08" db="UniProtKB">
        <authorList>
            <consortium name="RefSeq"/>
        </authorList>
    </citation>
    <scope>IDENTIFICATION</scope>
    <source>
        <tissue evidence="19">Whole body</tissue>
    </source>
</reference>
<keyword evidence="3" id="KW-0479">Metal-binding</keyword>
<evidence type="ECO:0000256" key="12">
    <source>
        <dbReference type="RuleBase" id="RU004447"/>
    </source>
</evidence>
<proteinExistence type="inferred from homology"/>
<dbReference type="PROSITE" id="PS00143">
    <property type="entry name" value="INSULINASE"/>
    <property type="match status" value="1"/>
</dbReference>
<dbReference type="Pfam" id="PF16187">
    <property type="entry name" value="Peptidase_M16_M"/>
    <property type="match status" value="1"/>
</dbReference>
<evidence type="ECO:0000256" key="1">
    <source>
        <dbReference type="ARBA" id="ARBA00007261"/>
    </source>
</evidence>
<dbReference type="InterPro" id="IPR001431">
    <property type="entry name" value="Pept_M16_Zn_BS"/>
</dbReference>
<accession>A0A8B8G6M0</accession>
<dbReference type="GO" id="GO:0005739">
    <property type="term" value="C:mitochondrion"/>
    <property type="evidence" value="ECO:0007669"/>
    <property type="project" value="TreeGrafter"/>
</dbReference>
<keyword evidence="5" id="KW-0862">Zinc</keyword>
<dbReference type="Gene3D" id="3.30.830.10">
    <property type="entry name" value="Metalloenzyme, LuxS/M16 peptidase-like"/>
    <property type="match status" value="4"/>
</dbReference>
<dbReference type="EC" id="3.4.24.56" evidence="8"/>
<comment type="similarity">
    <text evidence="1 12">Belongs to the peptidase M16 family.</text>
</comment>
<dbReference type="AlphaFoldDB" id="A0A8B8G6M0"/>
<keyword evidence="2" id="KW-0645">Protease</keyword>
<evidence type="ECO:0000256" key="8">
    <source>
        <dbReference type="ARBA" id="ARBA00066874"/>
    </source>
</evidence>
<dbReference type="Proteomes" id="UP000694846">
    <property type="component" value="Unplaced"/>
</dbReference>
<feature type="chain" id="PRO_5034949422" description="Insulin-degrading enzyme" evidence="13">
    <location>
        <begin position="19"/>
        <end position="1024"/>
    </location>
</feature>
<feature type="domain" description="Coenzyme PQQ synthesis protein F-like C-terminal lobe" evidence="17">
    <location>
        <begin position="819"/>
        <end position="914"/>
    </location>
</feature>
<dbReference type="GO" id="GO:0046872">
    <property type="term" value="F:metal ion binding"/>
    <property type="evidence" value="ECO:0007669"/>
    <property type="project" value="UniProtKB-KW"/>
</dbReference>
<organism evidence="18 19">
    <name type="scientific">Sipha flava</name>
    <name type="common">yellow sugarcane aphid</name>
    <dbReference type="NCBI Taxonomy" id="143950"/>
    <lineage>
        <taxon>Eukaryota</taxon>
        <taxon>Metazoa</taxon>
        <taxon>Ecdysozoa</taxon>
        <taxon>Arthropoda</taxon>
        <taxon>Hexapoda</taxon>
        <taxon>Insecta</taxon>
        <taxon>Pterygota</taxon>
        <taxon>Neoptera</taxon>
        <taxon>Paraneoptera</taxon>
        <taxon>Hemiptera</taxon>
        <taxon>Sternorrhyncha</taxon>
        <taxon>Aphidomorpha</taxon>
        <taxon>Aphidoidea</taxon>
        <taxon>Aphididae</taxon>
        <taxon>Sipha</taxon>
    </lineage>
</organism>
<keyword evidence="13" id="KW-0732">Signal</keyword>
<evidence type="ECO:0000256" key="4">
    <source>
        <dbReference type="ARBA" id="ARBA00022801"/>
    </source>
</evidence>
<dbReference type="GO" id="GO:0005829">
    <property type="term" value="C:cytosol"/>
    <property type="evidence" value="ECO:0007669"/>
    <property type="project" value="TreeGrafter"/>
</dbReference>
<dbReference type="FunFam" id="3.30.830.10:FF:000003">
    <property type="entry name" value="Insulin-degrading enzyme"/>
    <property type="match status" value="1"/>
</dbReference>
<evidence type="ECO:0000259" key="14">
    <source>
        <dbReference type="Pfam" id="PF00675"/>
    </source>
</evidence>
<sequence length="1024" mass="118879">MHCLWSLVFSFLFVLLVAVIIIHSKSVVPHTQHYGMQYNYSRYFSYYKNPAMSEKVEQRIDDIEKSLGDSRIYRGLILKNGLTALLISDPDTDKSAASLSVAVGSLSEPKDLPGLAHFCEHMLFLGTKKYPIENEFTQFLTQNGGSYNAYTANDHTNYYFSTKTESLQPTLDRFAQFFLEPLFTTNATEREICAVNSEHQKNVADDFWRLAQLEKNAADPNHPYNQFGTGTKETLWDIPNSKNISVRDKLLEFHSKLYSSHLMYLSVLGKEDLNTLEELIVSLFGDIEKKNVDMPYWFDPIYKEEQLATKTVVFPVKDIRVLSITFPIPEQSKYYKSMPNRYLSALLGHEGPTSILAALKKRGWSSKLSSGSKVEARGIELFDIDVDLTEKGVDHVDDIIKLIFQYINMLKREGPQEWFHDENKNISAMQFQFKDKGSPLDYVYRLSPHMITFKLEDVLTAEYLIKDWRPDLIQELLSYFRPDNLRYTVVSKTFENQTDTIDKYYGTPYKISKISLETLDEWKKDDLCEDLKMPSKNEFIATDFTLVPIDKNEPSHPHIIHESLLLRTWFKTDTEFRFPKAFVSVDFFSYIVMTDPFHCNIMSLFVRLFNEDFTEYTWDATRASLNLIIKPSSYGFKIHLSGFNHKLHILLKKTMDKLLSFKIDPLRFEILKEEKIRDLKNVAMEQPYHSAMRYNSVILSENEWTPNELLAAIDDVKVENIEEFIKKFLSHMFMESLVYGNIDKTQALELINILEKPFLGRNGFRKLLPRQMMRSREVQLEDSENTLYETTSEHHSSSCVYIHLQCGIQSILNNMIVSLFNEIIKESCFNILRTQEQLGYIVFSSSSRSHGVLNLRIIVQSDRTPMYVDSRIENYINTIQELLKNMTEEEFSTYKDALTVKLLEKPKGLFKQAAVYQLEIDTQDYNFNRAKIEVEALKSIQKDDIIKFYQDQISQSGPKRHKLAVHVKSTLKNTTQEDTLEDNSLANNNTIIITDITDFKKKHRLYPLPSPFIPVGPSSTKSKL</sequence>
<evidence type="ECO:0000256" key="13">
    <source>
        <dbReference type="SAM" id="SignalP"/>
    </source>
</evidence>
<dbReference type="InterPro" id="IPR050626">
    <property type="entry name" value="Peptidase_M16"/>
</dbReference>
<feature type="domain" description="Peptidase M16 C-terminal" evidence="15">
    <location>
        <begin position="247"/>
        <end position="425"/>
    </location>
</feature>
<dbReference type="FunFam" id="3.30.830.10:FF:000004">
    <property type="entry name" value="Putative insulin-degrading enzyme"/>
    <property type="match status" value="1"/>
</dbReference>
<feature type="domain" description="Peptidase M16 middle/third" evidence="16">
    <location>
        <begin position="431"/>
        <end position="712"/>
    </location>
</feature>
<evidence type="ECO:0000313" key="19">
    <source>
        <dbReference type="RefSeq" id="XP_025418537.1"/>
    </source>
</evidence>
<protein>
    <recommendedName>
        <fullName evidence="9">Insulin-degrading enzyme</fullName>
        <ecNumber evidence="8">3.4.24.56</ecNumber>
    </recommendedName>
    <alternativeName>
        <fullName evidence="11">Insulin protease</fullName>
    </alternativeName>
    <alternativeName>
        <fullName evidence="10">Insulysin</fullName>
    </alternativeName>
</protein>
<evidence type="ECO:0000259" key="17">
    <source>
        <dbReference type="Pfam" id="PF22456"/>
    </source>
</evidence>
<dbReference type="Pfam" id="PF00675">
    <property type="entry name" value="Peptidase_M16"/>
    <property type="match status" value="1"/>
</dbReference>
<keyword evidence="4" id="KW-0378">Hydrolase</keyword>
<dbReference type="FunFam" id="3.30.830.10:FF:000005">
    <property type="entry name" value="nardilysin isoform X1"/>
    <property type="match status" value="1"/>
</dbReference>
<dbReference type="SUPFAM" id="SSF63411">
    <property type="entry name" value="LuxS/MPP-like metallohydrolase"/>
    <property type="match status" value="4"/>
</dbReference>
<dbReference type="OrthoDB" id="952271at2759"/>
<evidence type="ECO:0000256" key="10">
    <source>
        <dbReference type="ARBA" id="ARBA00074992"/>
    </source>
</evidence>
<name>A0A8B8G6M0_9HEMI</name>
<comment type="catalytic activity">
    <reaction evidence="7">
        <text>Degradation of insulin, glucagon and other polypeptides. No action on proteins.</text>
        <dbReference type="EC" id="3.4.24.56"/>
    </reaction>
</comment>
<dbReference type="Pfam" id="PF22456">
    <property type="entry name" value="PqqF-like_C_4"/>
    <property type="match status" value="1"/>
</dbReference>
<evidence type="ECO:0000259" key="16">
    <source>
        <dbReference type="Pfam" id="PF16187"/>
    </source>
</evidence>
<evidence type="ECO:0000256" key="9">
    <source>
        <dbReference type="ARBA" id="ARBA00070422"/>
    </source>
</evidence>
<keyword evidence="6" id="KW-0482">Metalloprotease</keyword>
<evidence type="ECO:0000259" key="15">
    <source>
        <dbReference type="Pfam" id="PF05193"/>
    </source>
</evidence>
<feature type="domain" description="Peptidase M16 N-terminal" evidence="14">
    <location>
        <begin position="85"/>
        <end position="220"/>
    </location>
</feature>
<dbReference type="Pfam" id="PF05193">
    <property type="entry name" value="Peptidase_M16_C"/>
    <property type="match status" value="1"/>
</dbReference>
<dbReference type="InterPro" id="IPR007863">
    <property type="entry name" value="Peptidase_M16_C"/>
</dbReference>
<dbReference type="GO" id="GO:0051603">
    <property type="term" value="P:proteolysis involved in protein catabolic process"/>
    <property type="evidence" value="ECO:0007669"/>
    <property type="project" value="TreeGrafter"/>
</dbReference>
<dbReference type="GO" id="GO:0043171">
    <property type="term" value="P:peptide catabolic process"/>
    <property type="evidence" value="ECO:0007669"/>
    <property type="project" value="TreeGrafter"/>
</dbReference>